<keyword evidence="4" id="KW-1185">Reference proteome</keyword>
<comment type="caution">
    <text evidence="3">The sequence shown here is derived from an EMBL/GenBank/DDBJ whole genome shotgun (WGS) entry which is preliminary data.</text>
</comment>
<reference evidence="3 4" key="1">
    <citation type="submission" date="2016-10" db="EMBL/GenBank/DDBJ databases">
        <title>Genome sequence of Streptomyces gilvigriseus MUSC 26.</title>
        <authorList>
            <person name="Lee L.-H."/>
            <person name="Ser H.-L."/>
        </authorList>
    </citation>
    <scope>NUCLEOTIDE SEQUENCE [LARGE SCALE GENOMIC DNA]</scope>
    <source>
        <strain evidence="3 4">MUSC 26</strain>
    </source>
</reference>
<sequence length="173" mass="17460">MTAFRAAAAAVGAVAAVAVLAGCGGSSGAGTHGSSAAAPSASASHAVTRAEARTRGGGRDCIDLTVSSAVKKQVTVAYGKSQRPRLTDIAPVADTFYYGRCGDVDYASARFRLAPGATETEEVAMQDEGSVRKYLRYTPGSGWAYLGSDGFPSRGGCAAVVPAGLATAWMGCR</sequence>
<dbReference type="Proteomes" id="UP000243342">
    <property type="component" value="Unassembled WGS sequence"/>
</dbReference>
<dbReference type="OrthoDB" id="3855137at2"/>
<organism evidence="3 4">
    <name type="scientific">Mangrovactinospora gilvigrisea</name>
    <dbReference type="NCBI Taxonomy" id="1428644"/>
    <lineage>
        <taxon>Bacteria</taxon>
        <taxon>Bacillati</taxon>
        <taxon>Actinomycetota</taxon>
        <taxon>Actinomycetes</taxon>
        <taxon>Kitasatosporales</taxon>
        <taxon>Streptomycetaceae</taxon>
        <taxon>Mangrovactinospora</taxon>
    </lineage>
</organism>
<gene>
    <name evidence="3" type="ORF">BIV57_22060</name>
</gene>
<evidence type="ECO:0000256" key="2">
    <source>
        <dbReference type="SAM" id="SignalP"/>
    </source>
</evidence>
<proteinExistence type="predicted"/>
<feature type="chain" id="PRO_5039157798" description="Lipoprotein" evidence="2">
    <location>
        <begin position="22"/>
        <end position="173"/>
    </location>
</feature>
<dbReference type="PROSITE" id="PS51257">
    <property type="entry name" value="PROKAR_LIPOPROTEIN"/>
    <property type="match status" value="1"/>
</dbReference>
<protein>
    <recommendedName>
        <fullName evidence="5">Lipoprotein</fullName>
    </recommendedName>
</protein>
<dbReference type="AlphaFoldDB" id="A0A1J7B9I6"/>
<evidence type="ECO:0008006" key="5">
    <source>
        <dbReference type="Google" id="ProtNLM"/>
    </source>
</evidence>
<name>A0A1J7B9I6_9ACTN</name>
<accession>A0A1J7B9I6</accession>
<feature type="signal peptide" evidence="2">
    <location>
        <begin position="1"/>
        <end position="21"/>
    </location>
</feature>
<feature type="compositionally biased region" description="Low complexity" evidence="1">
    <location>
        <begin position="32"/>
        <end position="47"/>
    </location>
</feature>
<keyword evidence="2" id="KW-0732">Signal</keyword>
<evidence type="ECO:0000313" key="4">
    <source>
        <dbReference type="Proteomes" id="UP000243342"/>
    </source>
</evidence>
<evidence type="ECO:0000313" key="3">
    <source>
        <dbReference type="EMBL" id="OIV35335.1"/>
    </source>
</evidence>
<feature type="region of interest" description="Disordered" evidence="1">
    <location>
        <begin position="31"/>
        <end position="50"/>
    </location>
</feature>
<dbReference type="EMBL" id="MLCF01000162">
    <property type="protein sequence ID" value="OIV35335.1"/>
    <property type="molecule type" value="Genomic_DNA"/>
</dbReference>
<dbReference type="RefSeq" id="WP_071658691.1">
    <property type="nucleotide sequence ID" value="NZ_MLCF01000162.1"/>
</dbReference>
<evidence type="ECO:0000256" key="1">
    <source>
        <dbReference type="SAM" id="MobiDB-lite"/>
    </source>
</evidence>